<accession>A0AAR5Q6B5</accession>
<evidence type="ECO:0000256" key="10">
    <source>
        <dbReference type="SAM" id="SignalP"/>
    </source>
</evidence>
<dbReference type="Proteomes" id="UP000019118">
    <property type="component" value="Unassembled WGS sequence"/>
</dbReference>
<keyword evidence="7" id="KW-1015">Disulfide bond</keyword>
<evidence type="ECO:0000256" key="1">
    <source>
        <dbReference type="ARBA" id="ARBA00004498"/>
    </source>
</evidence>
<keyword evidence="6" id="KW-0130">Cell adhesion</keyword>
<dbReference type="InterPro" id="IPR036383">
    <property type="entry name" value="TSP1_rpt_sf"/>
</dbReference>
<evidence type="ECO:0000256" key="2">
    <source>
        <dbReference type="ARBA" id="ARBA00022525"/>
    </source>
</evidence>
<evidence type="ECO:0000256" key="9">
    <source>
        <dbReference type="SAM" id="MobiDB-lite"/>
    </source>
</evidence>
<dbReference type="PANTHER" id="PTHR11311:SF15">
    <property type="entry name" value="SPONDIN-2"/>
    <property type="match status" value="1"/>
</dbReference>
<name>A0AAR5Q6B5_DENPD</name>
<dbReference type="InterPro" id="IPR051418">
    <property type="entry name" value="Spondin/Thrombospondin_T1"/>
</dbReference>
<feature type="chain" id="PRO_5043927540" description="Spondin domain-containing protein" evidence="10">
    <location>
        <begin position="18"/>
        <end position="456"/>
    </location>
</feature>
<feature type="signal peptide" evidence="10">
    <location>
        <begin position="1"/>
        <end position="17"/>
    </location>
</feature>
<dbReference type="EnsemblMetazoa" id="XM_019913229.1">
    <property type="protein sequence ID" value="XP_019768788.1"/>
    <property type="gene ID" value="LOC109543494"/>
</dbReference>
<keyword evidence="13" id="KW-1185">Reference proteome</keyword>
<dbReference type="GO" id="GO:0007155">
    <property type="term" value="P:cell adhesion"/>
    <property type="evidence" value="ECO:0007669"/>
    <property type="project" value="UniProtKB-KW"/>
</dbReference>
<evidence type="ECO:0000313" key="12">
    <source>
        <dbReference type="EnsemblMetazoa" id="XP_019768788.1"/>
    </source>
</evidence>
<dbReference type="NCBIfam" id="NF038123">
    <property type="entry name" value="NF038123_dom"/>
    <property type="match status" value="1"/>
</dbReference>
<proteinExistence type="predicted"/>
<organism evidence="12 13">
    <name type="scientific">Dendroctonus ponderosae</name>
    <name type="common">Mountain pine beetle</name>
    <dbReference type="NCBI Taxonomy" id="77166"/>
    <lineage>
        <taxon>Eukaryota</taxon>
        <taxon>Metazoa</taxon>
        <taxon>Ecdysozoa</taxon>
        <taxon>Arthropoda</taxon>
        <taxon>Hexapoda</taxon>
        <taxon>Insecta</taxon>
        <taxon>Pterygota</taxon>
        <taxon>Neoptera</taxon>
        <taxon>Endopterygota</taxon>
        <taxon>Coleoptera</taxon>
        <taxon>Polyphaga</taxon>
        <taxon>Cucujiformia</taxon>
        <taxon>Curculionidae</taxon>
        <taxon>Scolytinae</taxon>
        <taxon>Dendroctonus</taxon>
    </lineage>
</organism>
<dbReference type="InterPro" id="IPR044004">
    <property type="entry name" value="TSP1_spondin_dom"/>
</dbReference>
<dbReference type="Pfam" id="PF06468">
    <property type="entry name" value="Spond_N"/>
    <property type="match status" value="1"/>
</dbReference>
<dbReference type="InterPro" id="IPR038678">
    <property type="entry name" value="Spondin_N_sf"/>
</dbReference>
<dbReference type="SUPFAM" id="SSF82895">
    <property type="entry name" value="TSP-1 type 1 repeat"/>
    <property type="match status" value="1"/>
</dbReference>
<keyword evidence="5 10" id="KW-0732">Signal</keyword>
<keyword evidence="4" id="KW-0479">Metal-binding</keyword>
<evidence type="ECO:0000256" key="8">
    <source>
        <dbReference type="ARBA" id="ARBA00023180"/>
    </source>
</evidence>
<evidence type="ECO:0000256" key="3">
    <source>
        <dbReference type="ARBA" id="ARBA00022530"/>
    </source>
</evidence>
<dbReference type="PANTHER" id="PTHR11311">
    <property type="entry name" value="SPONDIN"/>
    <property type="match status" value="1"/>
</dbReference>
<dbReference type="AlphaFoldDB" id="A0AAR5Q6B5"/>
<evidence type="ECO:0000313" key="13">
    <source>
        <dbReference type="Proteomes" id="UP000019118"/>
    </source>
</evidence>
<evidence type="ECO:0000256" key="7">
    <source>
        <dbReference type="ARBA" id="ARBA00023157"/>
    </source>
</evidence>
<feature type="domain" description="Spondin" evidence="11">
    <location>
        <begin position="24"/>
        <end position="210"/>
    </location>
</feature>
<dbReference type="Gene3D" id="2.20.100.10">
    <property type="entry name" value="Thrombospondin type-1 (TSP1) repeat"/>
    <property type="match status" value="1"/>
</dbReference>
<reference evidence="13" key="1">
    <citation type="journal article" date="2013" name="Genome Biol.">
        <title>Draft genome of the mountain pine beetle, Dendroctonus ponderosae Hopkins, a major forest pest.</title>
        <authorList>
            <person name="Keeling C.I."/>
            <person name="Yuen M.M."/>
            <person name="Liao N.Y."/>
            <person name="Docking T.R."/>
            <person name="Chan S.K."/>
            <person name="Taylor G.A."/>
            <person name="Palmquist D.L."/>
            <person name="Jackman S.D."/>
            <person name="Nguyen A."/>
            <person name="Li M."/>
            <person name="Henderson H."/>
            <person name="Janes J.K."/>
            <person name="Zhao Y."/>
            <person name="Pandoh P."/>
            <person name="Moore R."/>
            <person name="Sperling F.A."/>
            <person name="Huber D.P."/>
            <person name="Birol I."/>
            <person name="Jones S.J."/>
            <person name="Bohlmann J."/>
        </authorList>
    </citation>
    <scope>NUCLEOTIDE SEQUENCE</scope>
</reference>
<keyword evidence="2" id="KW-0964">Secreted</keyword>
<evidence type="ECO:0000256" key="5">
    <source>
        <dbReference type="ARBA" id="ARBA00022729"/>
    </source>
</evidence>
<evidence type="ECO:0000256" key="4">
    <source>
        <dbReference type="ARBA" id="ARBA00022723"/>
    </source>
</evidence>
<dbReference type="PROSITE" id="PS50092">
    <property type="entry name" value="TSP1"/>
    <property type="match status" value="1"/>
</dbReference>
<evidence type="ECO:0000259" key="11">
    <source>
        <dbReference type="PROSITE" id="PS51020"/>
    </source>
</evidence>
<protein>
    <recommendedName>
        <fullName evidence="11">Spondin domain-containing protein</fullName>
    </recommendedName>
</protein>
<dbReference type="InterPro" id="IPR009465">
    <property type="entry name" value="Spondin_N"/>
</dbReference>
<dbReference type="PROSITE" id="PS51020">
    <property type="entry name" value="SPONDIN"/>
    <property type="match status" value="1"/>
</dbReference>
<dbReference type="KEGG" id="dpa:109543494"/>
<dbReference type="FunFam" id="2.20.100.10:FF:000026">
    <property type="entry name" value="Spondin 1"/>
    <property type="match status" value="1"/>
</dbReference>
<sequence>MTKVLLLCGALLGVVWGAATNQDPLESCQPDKLTVYKVVLHTFWSRETFPKHYPDWRPPASWSKVFGKSHDKSFILFRLGMKSSAGVKAFAETGRSDLMEGQSQGDGGVYDEFNAPPINIGVGRTEAEFFVDGNHSRVSLMSKIVPSPDWFIGIDSFDLCVNGNWLDSITIEVDPIDAGTDNGFTFTAPNWPTEPQGEAYRITAQYPAHPAGSFFYPYLKRLPPIATFQFIKVKEYELSEVFHHSEDDRKYDVLKMENLQVRNDATSRDNNDIQTAIEEERQEQEVHVRPKPKPRSRTSSYYTANNYYKQYTLSTPLSTSTSKFSSTDSNSLSNTIHPNEIPVTSPAVFPAVVPRGNKDAIMSSIADSYMSQKDQQPHKKYRKFKKTSRKYRPPRDCRVTDWSAWSLCSKSCGIGEMQRKREVVKHARRGGRLCPALIETKWCGSARSCNKEYFSW</sequence>
<evidence type="ECO:0000256" key="6">
    <source>
        <dbReference type="ARBA" id="ARBA00022889"/>
    </source>
</evidence>
<dbReference type="Gene3D" id="2.60.40.2130">
    <property type="entry name" value="F-spondin domain"/>
    <property type="match status" value="1"/>
</dbReference>
<reference evidence="12" key="2">
    <citation type="submission" date="2024-08" db="UniProtKB">
        <authorList>
            <consortium name="EnsemblMetazoa"/>
        </authorList>
    </citation>
    <scope>IDENTIFICATION</scope>
</reference>
<dbReference type="InterPro" id="IPR000884">
    <property type="entry name" value="TSP1_rpt"/>
</dbReference>
<feature type="region of interest" description="Disordered" evidence="9">
    <location>
        <begin position="280"/>
        <end position="300"/>
    </location>
</feature>
<dbReference type="FunFam" id="2.60.40.2130:FF:000004">
    <property type="entry name" value="M-spondin"/>
    <property type="match status" value="1"/>
</dbReference>
<dbReference type="GO" id="GO:0046872">
    <property type="term" value="F:metal ion binding"/>
    <property type="evidence" value="ECO:0007669"/>
    <property type="project" value="UniProtKB-KW"/>
</dbReference>
<dbReference type="Pfam" id="PF19028">
    <property type="entry name" value="TSP1_spondin"/>
    <property type="match status" value="1"/>
</dbReference>
<dbReference type="SMART" id="SM00209">
    <property type="entry name" value="TSP1"/>
    <property type="match status" value="1"/>
</dbReference>
<dbReference type="RefSeq" id="XP_048524284.1">
    <property type="nucleotide sequence ID" value="XM_048668327.1"/>
</dbReference>
<keyword evidence="3" id="KW-0272">Extracellular matrix</keyword>
<comment type="subcellular location">
    <subcellularLocation>
        <location evidence="1">Secreted</location>
        <location evidence="1">Extracellular space</location>
        <location evidence="1">Extracellular matrix</location>
    </subcellularLocation>
</comment>
<dbReference type="GeneID" id="109543494"/>
<keyword evidence="8" id="KW-0325">Glycoprotein</keyword>